<evidence type="ECO:0000313" key="3">
    <source>
        <dbReference type="Proteomes" id="UP000784294"/>
    </source>
</evidence>
<dbReference type="SUPFAM" id="SSF48726">
    <property type="entry name" value="Immunoglobulin"/>
    <property type="match status" value="1"/>
</dbReference>
<dbReference type="Gene3D" id="2.60.40.10">
    <property type="entry name" value="Immunoglobulins"/>
    <property type="match status" value="1"/>
</dbReference>
<dbReference type="OrthoDB" id="6226968at2759"/>
<feature type="compositionally biased region" description="Basic and acidic residues" evidence="1">
    <location>
        <begin position="64"/>
        <end position="77"/>
    </location>
</feature>
<feature type="region of interest" description="Disordered" evidence="1">
    <location>
        <begin position="51"/>
        <end position="77"/>
    </location>
</feature>
<dbReference type="InterPro" id="IPR013783">
    <property type="entry name" value="Ig-like_fold"/>
</dbReference>
<accession>A0A448X167</accession>
<evidence type="ECO:0008006" key="4">
    <source>
        <dbReference type="Google" id="ProtNLM"/>
    </source>
</evidence>
<dbReference type="AlphaFoldDB" id="A0A448X167"/>
<dbReference type="CDD" id="cd00096">
    <property type="entry name" value="Ig"/>
    <property type="match status" value="1"/>
</dbReference>
<gene>
    <name evidence="2" type="ORF">PXEA_LOCUS18987</name>
</gene>
<comment type="caution">
    <text evidence="2">The sequence shown here is derived from an EMBL/GenBank/DDBJ whole genome shotgun (WGS) entry which is preliminary data.</text>
</comment>
<protein>
    <recommendedName>
        <fullName evidence="4">Immunoglobulin I-set domain-containing protein</fullName>
    </recommendedName>
</protein>
<dbReference type="EMBL" id="CAAALY010074742">
    <property type="protein sequence ID" value="VEL25547.1"/>
    <property type="molecule type" value="Genomic_DNA"/>
</dbReference>
<sequence length="77" mass="8153">MRSRITGKLELGRASLVIRYVQPIDAGVYTCHISTEYGEADSQPARLGCEATGTIDGGSQLPGDKSRGEDEVKNIGG</sequence>
<evidence type="ECO:0000256" key="1">
    <source>
        <dbReference type="SAM" id="MobiDB-lite"/>
    </source>
</evidence>
<proteinExistence type="predicted"/>
<keyword evidence="3" id="KW-1185">Reference proteome</keyword>
<dbReference type="InterPro" id="IPR036179">
    <property type="entry name" value="Ig-like_dom_sf"/>
</dbReference>
<name>A0A448X167_9PLAT</name>
<evidence type="ECO:0000313" key="2">
    <source>
        <dbReference type="EMBL" id="VEL25547.1"/>
    </source>
</evidence>
<organism evidence="2 3">
    <name type="scientific">Protopolystoma xenopodis</name>
    <dbReference type="NCBI Taxonomy" id="117903"/>
    <lineage>
        <taxon>Eukaryota</taxon>
        <taxon>Metazoa</taxon>
        <taxon>Spiralia</taxon>
        <taxon>Lophotrochozoa</taxon>
        <taxon>Platyhelminthes</taxon>
        <taxon>Monogenea</taxon>
        <taxon>Polyopisthocotylea</taxon>
        <taxon>Polystomatidea</taxon>
        <taxon>Polystomatidae</taxon>
        <taxon>Protopolystoma</taxon>
    </lineage>
</organism>
<dbReference type="Proteomes" id="UP000784294">
    <property type="component" value="Unassembled WGS sequence"/>
</dbReference>
<reference evidence="2" key="1">
    <citation type="submission" date="2018-11" db="EMBL/GenBank/DDBJ databases">
        <authorList>
            <consortium name="Pathogen Informatics"/>
        </authorList>
    </citation>
    <scope>NUCLEOTIDE SEQUENCE</scope>
</reference>